<feature type="compositionally biased region" description="Basic and acidic residues" evidence="1">
    <location>
        <begin position="104"/>
        <end position="118"/>
    </location>
</feature>
<proteinExistence type="predicted"/>
<reference evidence="2 3" key="1">
    <citation type="journal article" date="2012" name="Genome Biol.">
        <title>Genome and low-iron response of an oceanic diatom adapted to chronic iron limitation.</title>
        <authorList>
            <person name="Lommer M."/>
            <person name="Specht M."/>
            <person name="Roy A.S."/>
            <person name="Kraemer L."/>
            <person name="Andreson R."/>
            <person name="Gutowska M.A."/>
            <person name="Wolf J."/>
            <person name="Bergner S.V."/>
            <person name="Schilhabel M.B."/>
            <person name="Klostermeier U.C."/>
            <person name="Beiko R.G."/>
            <person name="Rosenstiel P."/>
            <person name="Hippler M."/>
            <person name="Laroche J."/>
        </authorList>
    </citation>
    <scope>NUCLEOTIDE SEQUENCE [LARGE SCALE GENOMIC DNA]</scope>
    <source>
        <strain evidence="2 3">CCMP1005</strain>
    </source>
</reference>
<evidence type="ECO:0000313" key="2">
    <source>
        <dbReference type="EMBL" id="EJK48556.1"/>
    </source>
</evidence>
<sequence length="118" mass="12412">MIPDDSDDESVDSVDGDSSPQADSESEGEFGIGGGGSGNVVDDDSSSEGDPGQRRDCCTTAAGDVSATEHGHSAGRERFESSKQDDVNTKRIPEPMANALSSRGPRERERDQTTAKIH</sequence>
<feature type="region of interest" description="Disordered" evidence="1">
    <location>
        <begin position="1"/>
        <end position="118"/>
    </location>
</feature>
<comment type="caution">
    <text evidence="2">The sequence shown here is derived from an EMBL/GenBank/DDBJ whole genome shotgun (WGS) entry which is preliminary data.</text>
</comment>
<organism evidence="2 3">
    <name type="scientific">Thalassiosira oceanica</name>
    <name type="common">Marine diatom</name>
    <dbReference type="NCBI Taxonomy" id="159749"/>
    <lineage>
        <taxon>Eukaryota</taxon>
        <taxon>Sar</taxon>
        <taxon>Stramenopiles</taxon>
        <taxon>Ochrophyta</taxon>
        <taxon>Bacillariophyta</taxon>
        <taxon>Coscinodiscophyceae</taxon>
        <taxon>Thalassiosirophycidae</taxon>
        <taxon>Thalassiosirales</taxon>
        <taxon>Thalassiosiraceae</taxon>
        <taxon>Thalassiosira</taxon>
    </lineage>
</organism>
<dbReference type="Proteomes" id="UP000266841">
    <property type="component" value="Unassembled WGS sequence"/>
</dbReference>
<accession>K0RI05</accession>
<dbReference type="AlphaFoldDB" id="K0RI05"/>
<feature type="compositionally biased region" description="Acidic residues" evidence="1">
    <location>
        <begin position="1"/>
        <end position="15"/>
    </location>
</feature>
<evidence type="ECO:0000256" key="1">
    <source>
        <dbReference type="SAM" id="MobiDB-lite"/>
    </source>
</evidence>
<name>K0RI05_THAOC</name>
<feature type="compositionally biased region" description="Basic and acidic residues" evidence="1">
    <location>
        <begin position="67"/>
        <end position="93"/>
    </location>
</feature>
<gene>
    <name evidence="2" type="ORF">THAOC_32636</name>
</gene>
<keyword evidence="3" id="KW-1185">Reference proteome</keyword>
<evidence type="ECO:0000313" key="3">
    <source>
        <dbReference type="Proteomes" id="UP000266841"/>
    </source>
</evidence>
<protein>
    <submittedName>
        <fullName evidence="2">Uncharacterized protein</fullName>
    </submittedName>
</protein>
<dbReference type="EMBL" id="AGNL01045710">
    <property type="protein sequence ID" value="EJK48556.1"/>
    <property type="molecule type" value="Genomic_DNA"/>
</dbReference>